<keyword evidence="3" id="KW-1185">Reference proteome</keyword>
<dbReference type="STRING" id="50990.A0A4Y7QII1"/>
<dbReference type="Proteomes" id="UP000294933">
    <property type="component" value="Unassembled WGS sequence"/>
</dbReference>
<dbReference type="OrthoDB" id="2338662at2759"/>
<proteinExistence type="predicted"/>
<feature type="signal peptide" evidence="1">
    <location>
        <begin position="1"/>
        <end position="18"/>
    </location>
</feature>
<dbReference type="VEuPathDB" id="FungiDB:BD410DRAFT_819170"/>
<evidence type="ECO:0000313" key="3">
    <source>
        <dbReference type="Proteomes" id="UP000294933"/>
    </source>
</evidence>
<gene>
    <name evidence="2" type="ORF">BD410DRAFT_819170</name>
</gene>
<sequence length="540" mass="58416">MRPAIALYLVTYAVGVVGQTWCGKNYMLGSPMAPPGGQFPLPTTTNQPLLAFRCAPAIKPYLASDKSGSIIVDTGLTHLKVEGAVPFYAKSNSTLAVSVTVNGCLLASGSVPVNATGLELPFSLSSLKPQKGPLTISCTAISEDDFNFKAISELKFMPDPTEGSVTKMDLRTGALMVQSNGGRGSTWEPIFPIGFYTGFDNYLAANLSVINNLKARGFTVIHPIPTFGNLTALNEVLDRMEEVGIFLMYDMRFSYMNNTAVTEQVNMIKSRKNLLLWYTGDEPDGTSDPLNSTTISYDLINELDGYHPVSLVLNCQDYQFTAYTRGTDIVMQDTYPIDINATFSAVYHTPCASDCGVCGCDNCKGNFDDISSRMEEFKWRLDVLGDKRNKPVWAVPQAFGGEEFWPRTPTGNEFLVQSVLSINHGALGIVPWDDPTPADVKESATQLALAMPAINKFLFDPHSTFGPVNTNGVDIGIWKSGSQTLLLATNLNYAPTTVTIGDVFAITSNEILNSGGSVQMDSNGQLHISLDSVGTVGFVL</sequence>
<evidence type="ECO:0000313" key="2">
    <source>
        <dbReference type="EMBL" id="TDL27058.1"/>
    </source>
</evidence>
<dbReference type="EMBL" id="ML170160">
    <property type="protein sequence ID" value="TDL27058.1"/>
    <property type="molecule type" value="Genomic_DNA"/>
</dbReference>
<organism evidence="2 3">
    <name type="scientific">Rickenella mellea</name>
    <dbReference type="NCBI Taxonomy" id="50990"/>
    <lineage>
        <taxon>Eukaryota</taxon>
        <taxon>Fungi</taxon>
        <taxon>Dikarya</taxon>
        <taxon>Basidiomycota</taxon>
        <taxon>Agaricomycotina</taxon>
        <taxon>Agaricomycetes</taxon>
        <taxon>Hymenochaetales</taxon>
        <taxon>Rickenellaceae</taxon>
        <taxon>Rickenella</taxon>
    </lineage>
</organism>
<evidence type="ECO:0008006" key="4">
    <source>
        <dbReference type="Google" id="ProtNLM"/>
    </source>
</evidence>
<dbReference type="AlphaFoldDB" id="A0A4Y7QII1"/>
<accession>A0A4Y7QII1</accession>
<protein>
    <recommendedName>
        <fullName evidence="4">Glycoside hydrolase</fullName>
    </recommendedName>
</protein>
<dbReference type="SUPFAM" id="SSF51445">
    <property type="entry name" value="(Trans)glycosidases"/>
    <property type="match status" value="1"/>
</dbReference>
<dbReference type="InterPro" id="IPR017853">
    <property type="entry name" value="GH"/>
</dbReference>
<name>A0A4Y7QII1_9AGAM</name>
<evidence type="ECO:0000256" key="1">
    <source>
        <dbReference type="SAM" id="SignalP"/>
    </source>
</evidence>
<reference evidence="2 3" key="1">
    <citation type="submission" date="2018-06" db="EMBL/GenBank/DDBJ databases">
        <title>A transcriptomic atlas of mushroom development highlights an independent origin of complex multicellularity.</title>
        <authorList>
            <consortium name="DOE Joint Genome Institute"/>
            <person name="Krizsan K."/>
            <person name="Almasi E."/>
            <person name="Merenyi Z."/>
            <person name="Sahu N."/>
            <person name="Viragh M."/>
            <person name="Koszo T."/>
            <person name="Mondo S."/>
            <person name="Kiss B."/>
            <person name="Balint B."/>
            <person name="Kues U."/>
            <person name="Barry K."/>
            <person name="Hegedus J.C."/>
            <person name="Henrissat B."/>
            <person name="Johnson J."/>
            <person name="Lipzen A."/>
            <person name="Ohm R."/>
            <person name="Nagy I."/>
            <person name="Pangilinan J."/>
            <person name="Yan J."/>
            <person name="Xiong Y."/>
            <person name="Grigoriev I.V."/>
            <person name="Hibbett D.S."/>
            <person name="Nagy L.G."/>
        </authorList>
    </citation>
    <scope>NUCLEOTIDE SEQUENCE [LARGE SCALE GENOMIC DNA]</scope>
    <source>
        <strain evidence="2 3">SZMC22713</strain>
    </source>
</reference>
<keyword evidence="1" id="KW-0732">Signal</keyword>
<feature type="chain" id="PRO_5021243199" description="Glycoside hydrolase" evidence="1">
    <location>
        <begin position="19"/>
        <end position="540"/>
    </location>
</feature>